<sequence>MRQKSHVHPGQLPLQFDSQAELERLIERRVAQRFEAEAFRWRLRIVMIETLLLASLVLMAGLALGQPIHTVVRAAVLVGASCFAAGMLLLGLSFSGTRLFARLRRGRPQ</sequence>
<keyword evidence="3" id="KW-1185">Reference proteome</keyword>
<keyword evidence="1" id="KW-0472">Membrane</keyword>
<dbReference type="AlphaFoldDB" id="A0A9X2HPI9"/>
<evidence type="ECO:0000313" key="3">
    <source>
        <dbReference type="Proteomes" id="UP001139451"/>
    </source>
</evidence>
<organism evidence="2 3">
    <name type="scientific">Sphingomonas tagetis</name>
    <dbReference type="NCBI Taxonomy" id="2949092"/>
    <lineage>
        <taxon>Bacteria</taxon>
        <taxon>Pseudomonadati</taxon>
        <taxon>Pseudomonadota</taxon>
        <taxon>Alphaproteobacteria</taxon>
        <taxon>Sphingomonadales</taxon>
        <taxon>Sphingomonadaceae</taxon>
        <taxon>Sphingomonas</taxon>
    </lineage>
</organism>
<keyword evidence="1" id="KW-0812">Transmembrane</keyword>
<feature type="transmembrane region" description="Helical" evidence="1">
    <location>
        <begin position="76"/>
        <end position="101"/>
    </location>
</feature>
<comment type="caution">
    <text evidence="2">The sequence shown here is derived from an EMBL/GenBank/DDBJ whole genome shotgun (WGS) entry which is preliminary data.</text>
</comment>
<evidence type="ECO:0000313" key="2">
    <source>
        <dbReference type="EMBL" id="MCP3732186.1"/>
    </source>
</evidence>
<dbReference type="EMBL" id="JAMLDX010000015">
    <property type="protein sequence ID" value="MCP3732186.1"/>
    <property type="molecule type" value="Genomic_DNA"/>
</dbReference>
<protein>
    <submittedName>
        <fullName evidence="2">TIGR03750 family conjugal transfer protein</fullName>
    </submittedName>
</protein>
<dbReference type="Proteomes" id="UP001139451">
    <property type="component" value="Unassembled WGS sequence"/>
</dbReference>
<feature type="transmembrane region" description="Helical" evidence="1">
    <location>
        <begin position="43"/>
        <end position="64"/>
    </location>
</feature>
<evidence type="ECO:0000256" key="1">
    <source>
        <dbReference type="SAM" id="Phobius"/>
    </source>
</evidence>
<accession>A0A9X2HPI9</accession>
<proteinExistence type="predicted"/>
<reference evidence="2" key="1">
    <citation type="submission" date="2022-05" db="EMBL/GenBank/DDBJ databases">
        <title>Sphingomonas sp. strain MG17 Genome sequencing and assembly.</title>
        <authorList>
            <person name="Kim I."/>
        </authorList>
    </citation>
    <scope>NUCLEOTIDE SEQUENCE</scope>
    <source>
        <strain evidence="2">MG17</strain>
    </source>
</reference>
<keyword evidence="1" id="KW-1133">Transmembrane helix</keyword>
<gene>
    <name evidence="2" type="ORF">M9978_17325</name>
</gene>
<name>A0A9X2HPI9_9SPHN</name>